<comment type="catalytic activity">
    <reaction evidence="1">
        <text>Hydrolysis of terminal, non-reducing beta-D-glucosyl residues with release of beta-D-glucose.</text>
        <dbReference type="EC" id="3.2.1.21"/>
    </reaction>
</comment>
<dbReference type="Gene3D" id="2.60.40.10">
    <property type="entry name" value="Immunoglobulins"/>
    <property type="match status" value="1"/>
</dbReference>
<dbReference type="SMART" id="SM01217">
    <property type="entry name" value="Fn3_like"/>
    <property type="match status" value="1"/>
</dbReference>
<keyword evidence="6" id="KW-0325">Glycoprotein</keyword>
<keyword evidence="12" id="KW-1185">Reference proteome</keyword>
<dbReference type="Pfam" id="PF14310">
    <property type="entry name" value="Fn3-like"/>
    <property type="match status" value="1"/>
</dbReference>
<dbReference type="InterPro" id="IPR017853">
    <property type="entry name" value="GH"/>
</dbReference>
<evidence type="ECO:0000256" key="3">
    <source>
        <dbReference type="ARBA" id="ARBA00012744"/>
    </source>
</evidence>
<dbReference type="FunFam" id="3.40.50.1700:FF:000009">
    <property type="entry name" value="Periplasmic beta-glucosidase"/>
    <property type="match status" value="1"/>
</dbReference>
<accession>A0A317SWE3</accession>
<evidence type="ECO:0000256" key="4">
    <source>
        <dbReference type="ARBA" id="ARBA00022729"/>
    </source>
</evidence>
<dbReference type="PANTHER" id="PTHR30620">
    <property type="entry name" value="PERIPLASMIC BETA-GLUCOSIDASE-RELATED"/>
    <property type="match status" value="1"/>
</dbReference>
<dbReference type="InterPro" id="IPR036881">
    <property type="entry name" value="Glyco_hydro_3_C_sf"/>
</dbReference>
<evidence type="ECO:0000256" key="5">
    <source>
        <dbReference type="ARBA" id="ARBA00022801"/>
    </source>
</evidence>
<dbReference type="Gene3D" id="3.40.50.1700">
    <property type="entry name" value="Glycoside hydrolase family 3 C-terminal domain"/>
    <property type="match status" value="1"/>
</dbReference>
<dbReference type="Proteomes" id="UP000246991">
    <property type="component" value="Unassembled WGS sequence"/>
</dbReference>
<dbReference type="InterPro" id="IPR051915">
    <property type="entry name" value="Cellulose_Degrad_GH3"/>
</dbReference>
<sequence length="782" mass="85957">MKSLIYGLTVATTAAVANVLPGNGTTTSDAVYKNPKAPIDDRIKDLLSRMTLGEKVGQVMQGDISNWLNTTDGSFNRSGLVDSMSYKTGQFYVGYPVPWEWVARETERAQRYLVEETRLGIPALVQSEGIHGFLIGNATIFNSPIGYACAFDPDLVEKMAQVIAQESLALGVNHLFAPILDLSRELRFGRVEEMFGEDPYLSGELGYSFVKGLQKNGVAATVKHFAGFGTPEQGLNTAPVHAGEREMRRTYLPAFKRSIVDADAWSVMSAYHSCMMVSPQRQIIIYLLTEVLRGEWGFKYHVMTDAGGSNKLCNDHGLCERSDERAVTMLALVAGNDVEMGGGSFNYRAIPSLLEDGTLEAKVLDTAVSRILRSKFAMGLFENPFSAAPQERWNKLIHSEEAVKLARQLDRESIVLLENNRVLPIDRGKVKSIAVLGPMAHGFMNYGDYVVYLSQYRGVTPYDGIKNLFKGTSTTVTYAQGYERWSNDKSGFPEAIATAKAVEAAVVVVGTWSRDQQELWRGFNATTGEHVDLHNLNLVGAQADLVREILAVNNNTVVVFSSGKPVTEPWISTSAAALVQQFYPSEEGGNALADVLFGTYNPSGKLSVSFPRDVGTSPSYYDYLKGGRLNSPGQVYENGAMVFGHQYVLSSPLPLYPFGYGKSYSTFQFSDVTLDKANVTASDTVTAELKIRNNSTRDGAEVVQLYVTDKIASVVTPNKELKGFRKVFLRAGEEETVRIPIDVSRLGVWNMRNRYVVETGEFIVAAGDSAEGIKSQSSFWVI</sequence>
<feature type="domain" description="Fibronectin type III-like" evidence="10">
    <location>
        <begin position="701"/>
        <end position="770"/>
    </location>
</feature>
<organism evidence="11 12">
    <name type="scientific">Tuber magnatum</name>
    <name type="common">white Piedmont truffle</name>
    <dbReference type="NCBI Taxonomy" id="42249"/>
    <lineage>
        <taxon>Eukaryota</taxon>
        <taxon>Fungi</taxon>
        <taxon>Dikarya</taxon>
        <taxon>Ascomycota</taxon>
        <taxon>Pezizomycotina</taxon>
        <taxon>Pezizomycetes</taxon>
        <taxon>Pezizales</taxon>
        <taxon>Tuberaceae</taxon>
        <taxon>Tuber</taxon>
    </lineage>
</organism>
<dbReference type="GO" id="GO:0009251">
    <property type="term" value="P:glucan catabolic process"/>
    <property type="evidence" value="ECO:0007669"/>
    <property type="project" value="TreeGrafter"/>
</dbReference>
<dbReference type="Pfam" id="PF00933">
    <property type="entry name" value="Glyco_hydro_3"/>
    <property type="match status" value="1"/>
</dbReference>
<dbReference type="AlphaFoldDB" id="A0A317SWE3"/>
<dbReference type="EMBL" id="PYWC01000019">
    <property type="protein sequence ID" value="PWW77847.1"/>
    <property type="molecule type" value="Genomic_DNA"/>
</dbReference>
<dbReference type="PANTHER" id="PTHR30620:SF117">
    <property type="entry name" value="BETA-1,4-XYLOSIDASE (EUROFUNG)"/>
    <property type="match status" value="1"/>
</dbReference>
<evidence type="ECO:0000256" key="6">
    <source>
        <dbReference type="ARBA" id="ARBA00023180"/>
    </source>
</evidence>
<comment type="caution">
    <text evidence="11">The sequence shown here is derived from an EMBL/GenBank/DDBJ whole genome shotgun (WGS) entry which is preliminary data.</text>
</comment>
<dbReference type="Pfam" id="PF01915">
    <property type="entry name" value="Glyco_hydro_3_C"/>
    <property type="match status" value="1"/>
</dbReference>
<dbReference type="InterPro" id="IPR026891">
    <property type="entry name" value="Fn3-like"/>
</dbReference>
<dbReference type="InterPro" id="IPR001764">
    <property type="entry name" value="Glyco_hydro_3_N"/>
</dbReference>
<keyword evidence="7" id="KW-0119">Carbohydrate metabolism</keyword>
<keyword evidence="4" id="KW-0732">Signal</keyword>
<dbReference type="PRINTS" id="PR00133">
    <property type="entry name" value="GLHYDRLASE3"/>
</dbReference>
<keyword evidence="9" id="KW-0624">Polysaccharide degradation</keyword>
<dbReference type="FunFam" id="3.20.20.300:FF:000007">
    <property type="entry name" value="Lysosomal beta glucosidase"/>
    <property type="match status" value="1"/>
</dbReference>
<dbReference type="InterPro" id="IPR002772">
    <property type="entry name" value="Glyco_hydro_3_C"/>
</dbReference>
<gene>
    <name evidence="11" type="ORF">C7212DRAFT_356729</name>
</gene>
<dbReference type="FunFam" id="2.60.40.10:FF:000495">
    <property type="entry name" value="Periplasmic beta-glucosidase"/>
    <property type="match status" value="1"/>
</dbReference>
<keyword evidence="8" id="KW-0326">Glycosidase</keyword>
<dbReference type="Gene3D" id="3.20.20.300">
    <property type="entry name" value="Glycoside hydrolase, family 3, N-terminal domain"/>
    <property type="match status" value="1"/>
</dbReference>
<dbReference type="EC" id="3.2.1.21" evidence="3"/>
<name>A0A317SWE3_9PEZI</name>
<comment type="similarity">
    <text evidence="2">Belongs to the glycosyl hydrolase 3 family.</text>
</comment>
<keyword evidence="5 11" id="KW-0378">Hydrolase</keyword>
<dbReference type="InterPro" id="IPR013783">
    <property type="entry name" value="Ig-like_fold"/>
</dbReference>
<dbReference type="SUPFAM" id="SSF52279">
    <property type="entry name" value="Beta-D-glucan exohydrolase, C-terminal domain"/>
    <property type="match status" value="1"/>
</dbReference>
<evidence type="ECO:0000313" key="11">
    <source>
        <dbReference type="EMBL" id="PWW77847.1"/>
    </source>
</evidence>
<evidence type="ECO:0000256" key="7">
    <source>
        <dbReference type="ARBA" id="ARBA00023277"/>
    </source>
</evidence>
<dbReference type="OrthoDB" id="2123594at2759"/>
<evidence type="ECO:0000313" key="12">
    <source>
        <dbReference type="Proteomes" id="UP000246991"/>
    </source>
</evidence>
<evidence type="ECO:0000256" key="9">
    <source>
        <dbReference type="ARBA" id="ARBA00023326"/>
    </source>
</evidence>
<evidence type="ECO:0000256" key="2">
    <source>
        <dbReference type="ARBA" id="ARBA00005336"/>
    </source>
</evidence>
<evidence type="ECO:0000256" key="1">
    <source>
        <dbReference type="ARBA" id="ARBA00000448"/>
    </source>
</evidence>
<evidence type="ECO:0000256" key="8">
    <source>
        <dbReference type="ARBA" id="ARBA00023295"/>
    </source>
</evidence>
<proteinExistence type="inferred from homology"/>
<protein>
    <recommendedName>
        <fullName evidence="3">beta-glucosidase</fullName>
        <ecNumber evidence="3">3.2.1.21</ecNumber>
    </recommendedName>
</protein>
<dbReference type="STRING" id="42249.A0A317SWE3"/>
<dbReference type="GO" id="GO:0008422">
    <property type="term" value="F:beta-glucosidase activity"/>
    <property type="evidence" value="ECO:0007669"/>
    <property type="project" value="UniProtKB-EC"/>
</dbReference>
<evidence type="ECO:0000259" key="10">
    <source>
        <dbReference type="SMART" id="SM01217"/>
    </source>
</evidence>
<reference evidence="11 12" key="1">
    <citation type="submission" date="2018-03" db="EMBL/GenBank/DDBJ databases">
        <title>Genomes of Pezizomycetes fungi and the evolution of truffles.</title>
        <authorList>
            <person name="Murat C."/>
            <person name="Payen T."/>
            <person name="Noel B."/>
            <person name="Kuo A."/>
            <person name="Martin F.M."/>
        </authorList>
    </citation>
    <scope>NUCLEOTIDE SEQUENCE [LARGE SCALE GENOMIC DNA]</scope>
    <source>
        <strain evidence="11">091103-1</strain>
    </source>
</reference>
<dbReference type="SUPFAM" id="SSF51445">
    <property type="entry name" value="(Trans)glycosidases"/>
    <property type="match status" value="1"/>
</dbReference>
<dbReference type="InterPro" id="IPR036962">
    <property type="entry name" value="Glyco_hydro_3_N_sf"/>
</dbReference>